<name>A0A6C0DXW7_9ZZZZ</name>
<dbReference type="AlphaFoldDB" id="A0A6C0DXW7"/>
<sequence>MAVQNPHMNIPVTILIFDNNGQISYRAYSPEVYAFNEDGSNPDHRSEQFGQFLARVHNRILYNALQPMNNVTPYGQLKEIHTRHVQIPISERANGILYFTTYIHQHCNYKPIHCNSPVFFDPNQANNYANTQPNLNHRSCSHEFV</sequence>
<protein>
    <submittedName>
        <fullName evidence="1">Uncharacterized protein</fullName>
    </submittedName>
</protein>
<accession>A0A6C0DXW7</accession>
<organism evidence="1">
    <name type="scientific">viral metagenome</name>
    <dbReference type="NCBI Taxonomy" id="1070528"/>
    <lineage>
        <taxon>unclassified sequences</taxon>
        <taxon>metagenomes</taxon>
        <taxon>organismal metagenomes</taxon>
    </lineage>
</organism>
<proteinExistence type="predicted"/>
<evidence type="ECO:0000313" key="1">
    <source>
        <dbReference type="EMBL" id="QHT20015.1"/>
    </source>
</evidence>
<dbReference type="EMBL" id="MN739677">
    <property type="protein sequence ID" value="QHT20015.1"/>
    <property type="molecule type" value="Genomic_DNA"/>
</dbReference>
<reference evidence="1" key="1">
    <citation type="journal article" date="2020" name="Nature">
        <title>Giant virus diversity and host interactions through global metagenomics.</title>
        <authorList>
            <person name="Schulz F."/>
            <person name="Roux S."/>
            <person name="Paez-Espino D."/>
            <person name="Jungbluth S."/>
            <person name="Walsh D.A."/>
            <person name="Denef V.J."/>
            <person name="McMahon K.D."/>
            <person name="Konstantinidis K.T."/>
            <person name="Eloe-Fadrosh E.A."/>
            <person name="Kyrpides N.C."/>
            <person name="Woyke T."/>
        </authorList>
    </citation>
    <scope>NUCLEOTIDE SEQUENCE</scope>
    <source>
        <strain evidence="1">GVMAG-M-3300023174-60</strain>
    </source>
</reference>